<dbReference type="Pfam" id="PF13692">
    <property type="entry name" value="Glyco_trans_1_4"/>
    <property type="match status" value="1"/>
</dbReference>
<dbReference type="EMBL" id="JADBEE010000001">
    <property type="protein sequence ID" value="MBE1513864.1"/>
    <property type="molecule type" value="Genomic_DNA"/>
</dbReference>
<accession>A0ABR9J4G9</accession>
<dbReference type="PANTHER" id="PTHR12526">
    <property type="entry name" value="GLYCOSYLTRANSFERASE"/>
    <property type="match status" value="1"/>
</dbReference>
<reference evidence="1 2" key="1">
    <citation type="submission" date="2020-10" db="EMBL/GenBank/DDBJ databases">
        <title>Sequencing the genomes of 1000 actinobacteria strains.</title>
        <authorList>
            <person name="Klenk H.-P."/>
        </authorList>
    </citation>
    <scope>NUCLEOTIDE SEQUENCE [LARGE SCALE GENOMIC DNA]</scope>
    <source>
        <strain evidence="1 2">DSM 15474</strain>
    </source>
</reference>
<comment type="caution">
    <text evidence="1">The sequence shown here is derived from an EMBL/GenBank/DDBJ whole genome shotgun (WGS) entry which is preliminary data.</text>
</comment>
<dbReference type="CDD" id="cd03801">
    <property type="entry name" value="GT4_PimA-like"/>
    <property type="match status" value="1"/>
</dbReference>
<name>A0ABR9J4G9_9MICC</name>
<proteinExistence type="predicted"/>
<dbReference type="RefSeq" id="WP_192590690.1">
    <property type="nucleotide sequence ID" value="NZ_JADBEE010000001.1"/>
</dbReference>
<dbReference type="PANTHER" id="PTHR12526:SF630">
    <property type="entry name" value="GLYCOSYLTRANSFERASE"/>
    <property type="match status" value="1"/>
</dbReference>
<gene>
    <name evidence="1" type="ORF">H4W26_000619</name>
</gene>
<organism evidence="1 2">
    <name type="scientific">Nesterenkonia halotolerans</name>
    <dbReference type="NCBI Taxonomy" id="225325"/>
    <lineage>
        <taxon>Bacteria</taxon>
        <taxon>Bacillati</taxon>
        <taxon>Actinomycetota</taxon>
        <taxon>Actinomycetes</taxon>
        <taxon>Micrococcales</taxon>
        <taxon>Micrococcaceae</taxon>
        <taxon>Nesterenkonia</taxon>
    </lineage>
</organism>
<dbReference type="Proteomes" id="UP000636579">
    <property type="component" value="Unassembled WGS sequence"/>
</dbReference>
<sequence length="346" mass="37035">MTPPADLPRVLHVGPQGNIAGGMAQVVNAYLSWTYTRVRLDGTRSTKGKGDRLALFRSTRSAGSIAALRAGSQRSVVAVHMSQGGSFLREGGLARLAHLLGHGVAIHLHGSGFADFAHRHPSVVRRALAPADVVLVLTQESERICRELAPGASVVRVPNAVTVPADVPAKKRTIVFGGAVGHRKGVDVLLEAWNALSELHGTWTLVIAGPPDGIAADSSVPSTRWPGTVPHEEMMMLLNEASIAVLPSRGEAMPMFVLEAMARRCAVIATDVGQVREVVGEAGMITDPGDVPGLTDALRELTRSDERRAQLADAARERIQRRHDREILVPVLEDHWLSTLKKGSEV</sequence>
<evidence type="ECO:0000313" key="2">
    <source>
        <dbReference type="Proteomes" id="UP000636579"/>
    </source>
</evidence>
<dbReference type="Gene3D" id="3.40.50.2000">
    <property type="entry name" value="Glycogen Phosphorylase B"/>
    <property type="match status" value="2"/>
</dbReference>
<keyword evidence="2" id="KW-1185">Reference proteome</keyword>
<dbReference type="SUPFAM" id="SSF53756">
    <property type="entry name" value="UDP-Glycosyltransferase/glycogen phosphorylase"/>
    <property type="match status" value="1"/>
</dbReference>
<protein>
    <submittedName>
        <fullName evidence="1">Glycosyltransferase involved in cell wall biosynthesis</fullName>
    </submittedName>
</protein>
<evidence type="ECO:0000313" key="1">
    <source>
        <dbReference type="EMBL" id="MBE1513864.1"/>
    </source>
</evidence>